<organism evidence="2 3">
    <name type="scientific">Halobacillus alkaliphilus</name>
    <dbReference type="NCBI Taxonomy" id="396056"/>
    <lineage>
        <taxon>Bacteria</taxon>
        <taxon>Bacillati</taxon>
        <taxon>Bacillota</taxon>
        <taxon>Bacilli</taxon>
        <taxon>Bacillales</taxon>
        <taxon>Bacillaceae</taxon>
        <taxon>Halobacillus</taxon>
    </lineage>
</organism>
<dbReference type="AlphaFoldDB" id="A0A1I2S0Z8"/>
<name>A0A1I2S0Z8_9BACI</name>
<accession>A0A1I2S0Z8</accession>
<proteinExistence type="predicted"/>
<gene>
    <name evidence="2" type="ORF">SAMN05216353_14429</name>
</gene>
<evidence type="ECO:0000313" key="3">
    <source>
        <dbReference type="Proteomes" id="UP000198897"/>
    </source>
</evidence>
<keyword evidence="3" id="KW-1185">Reference proteome</keyword>
<dbReference type="EMBL" id="FOOG01000044">
    <property type="protein sequence ID" value="SFG45459.1"/>
    <property type="molecule type" value="Genomic_DNA"/>
</dbReference>
<protein>
    <submittedName>
        <fullName evidence="2">Uncharacterized protein</fullName>
    </submittedName>
</protein>
<reference evidence="3" key="1">
    <citation type="submission" date="2016-10" db="EMBL/GenBank/DDBJ databases">
        <authorList>
            <person name="Varghese N."/>
            <person name="Submissions S."/>
        </authorList>
    </citation>
    <scope>NUCLEOTIDE SEQUENCE [LARGE SCALE GENOMIC DNA]</scope>
    <source>
        <strain evidence="3">FP5</strain>
    </source>
</reference>
<evidence type="ECO:0000313" key="2">
    <source>
        <dbReference type="EMBL" id="SFG45459.1"/>
    </source>
</evidence>
<dbReference type="Proteomes" id="UP000198897">
    <property type="component" value="Unassembled WGS sequence"/>
</dbReference>
<keyword evidence="1" id="KW-0812">Transmembrane</keyword>
<feature type="transmembrane region" description="Helical" evidence="1">
    <location>
        <begin position="12"/>
        <end position="29"/>
    </location>
</feature>
<evidence type="ECO:0000256" key="1">
    <source>
        <dbReference type="SAM" id="Phobius"/>
    </source>
</evidence>
<sequence>MLTYRTEVREVSLAARCWSWIALIVVYVLI</sequence>
<feature type="non-terminal residue" evidence="2">
    <location>
        <position position="30"/>
    </location>
</feature>
<keyword evidence="1" id="KW-1133">Transmembrane helix</keyword>
<keyword evidence="1" id="KW-0472">Membrane</keyword>